<comment type="similarity">
    <text evidence="1">Belongs to the glycosyl hydrolase 2 family.</text>
</comment>
<evidence type="ECO:0000313" key="6">
    <source>
        <dbReference type="Proteomes" id="UP001162164"/>
    </source>
</evidence>
<gene>
    <name evidence="5" type="ORF">NQ317_009103</name>
</gene>
<accession>A0ABQ9J8P4</accession>
<dbReference type="InterPro" id="IPR017853">
    <property type="entry name" value="GH"/>
</dbReference>
<dbReference type="InterPro" id="IPR006103">
    <property type="entry name" value="Glyco_hydro_2_cat"/>
</dbReference>
<dbReference type="Pfam" id="PF02836">
    <property type="entry name" value="Glyco_hydro_2_C"/>
    <property type="match status" value="1"/>
</dbReference>
<sequence length="563" mass="64169">MKISFLAALSSIFLVKVDCGILDPRHAKRREQISLDGLWKFSLIDYDGAKKSVQASDYIDIMAVPSSYNDISASENVRDHVGVVQYQRSFVIPSTWGSKRIWLRFGSVCYSAGVYINGELALSHEIGHLPFVGEITSFVKAGDVNQIEVLVNNTLTNDTIPQGDVEILTKQNYNFDFFNYAGIDRPVLLYTTEDTYINDITVQTAIKDTSGIISYDVVDIFDTDGNLLDRYELQFGVRELSWDSTSFKINGKPVYLRGFGRHEDSDIRGKGLDLPLILRDYSLIKWIGANSYRTSHYPYAEEIMDLADSLGIMIIDETPAVDTGADLLRNHKQSITELISRDKNRPSVVMWSAANEPSTGDEASEDYYREVIAHLKTLDTTRPVTIANNVGPSADHSGQFLDILSFNQYNSWYNNEGDFDVIFTKVLTEAEEWHYKYNKPVMITEYGADTLEGYHSLPSFIWSEEYQNELMSRNFEVFDRLRAKGWFVGEMIWNFADFKTRQDFKRVGGNKKGIFTRQRQPKQSAHLMRRRYWSLAAELDNATIPADADNYIIGSSSRTKKEL</sequence>
<protein>
    <recommendedName>
        <fullName evidence="7">Beta-glucuronidase</fullName>
    </recommendedName>
</protein>
<dbReference type="PANTHER" id="PTHR10066">
    <property type="entry name" value="BETA-GLUCURONIDASE"/>
    <property type="match status" value="1"/>
</dbReference>
<dbReference type="Proteomes" id="UP001162164">
    <property type="component" value="Unassembled WGS sequence"/>
</dbReference>
<feature type="domain" description="Glycoside hydrolase family 2 catalytic" evidence="3">
    <location>
        <begin position="246"/>
        <end position="535"/>
    </location>
</feature>
<dbReference type="PROSITE" id="PS00608">
    <property type="entry name" value="GLYCOSYL_HYDROL_F2_2"/>
    <property type="match status" value="1"/>
</dbReference>
<dbReference type="InterPro" id="IPR023232">
    <property type="entry name" value="Glyco_hydro_2_AS"/>
</dbReference>
<dbReference type="PANTHER" id="PTHR10066:SF67">
    <property type="entry name" value="BETA-GLUCURONIDASE"/>
    <property type="match status" value="1"/>
</dbReference>
<dbReference type="PROSITE" id="PS00719">
    <property type="entry name" value="GLYCOSYL_HYDROL_F2_1"/>
    <property type="match status" value="1"/>
</dbReference>
<dbReference type="InterPro" id="IPR006104">
    <property type="entry name" value="Glyco_hydro_2_N"/>
</dbReference>
<dbReference type="Gene3D" id="2.60.120.260">
    <property type="entry name" value="Galactose-binding domain-like"/>
    <property type="match status" value="1"/>
</dbReference>
<dbReference type="InterPro" id="IPR023230">
    <property type="entry name" value="Glyco_hydro_2_CS"/>
</dbReference>
<evidence type="ECO:0000259" key="3">
    <source>
        <dbReference type="Pfam" id="PF02836"/>
    </source>
</evidence>
<evidence type="ECO:0000259" key="4">
    <source>
        <dbReference type="Pfam" id="PF02837"/>
    </source>
</evidence>
<keyword evidence="2" id="KW-0732">Signal</keyword>
<dbReference type="PRINTS" id="PR00132">
    <property type="entry name" value="GLHYDRLASE2"/>
</dbReference>
<dbReference type="EMBL" id="JAPWTJ010000974">
    <property type="protein sequence ID" value="KAJ8974536.1"/>
    <property type="molecule type" value="Genomic_DNA"/>
</dbReference>
<feature type="signal peptide" evidence="2">
    <location>
        <begin position="1"/>
        <end position="19"/>
    </location>
</feature>
<dbReference type="Gene3D" id="3.20.20.80">
    <property type="entry name" value="Glycosidases"/>
    <property type="match status" value="1"/>
</dbReference>
<reference evidence="5" key="1">
    <citation type="journal article" date="2023" name="Insect Mol. Biol.">
        <title>Genome sequencing provides insights into the evolution of gene families encoding plant cell wall-degrading enzymes in longhorned beetles.</title>
        <authorList>
            <person name="Shin N.R."/>
            <person name="Okamura Y."/>
            <person name="Kirsch R."/>
            <person name="Pauchet Y."/>
        </authorList>
    </citation>
    <scope>NUCLEOTIDE SEQUENCE</scope>
    <source>
        <strain evidence="5">MMC_N1</strain>
    </source>
</reference>
<proteinExistence type="inferred from homology"/>
<dbReference type="SUPFAM" id="SSF49785">
    <property type="entry name" value="Galactose-binding domain-like"/>
    <property type="match status" value="1"/>
</dbReference>
<dbReference type="SUPFAM" id="SSF51445">
    <property type="entry name" value="(Trans)glycosidases"/>
    <property type="match status" value="1"/>
</dbReference>
<evidence type="ECO:0000313" key="5">
    <source>
        <dbReference type="EMBL" id="KAJ8974536.1"/>
    </source>
</evidence>
<comment type="caution">
    <text evidence="5">The sequence shown here is derived from an EMBL/GenBank/DDBJ whole genome shotgun (WGS) entry which is preliminary data.</text>
</comment>
<name>A0ABQ9J8P4_9CUCU</name>
<keyword evidence="6" id="KW-1185">Reference proteome</keyword>
<dbReference type="Pfam" id="PF02837">
    <property type="entry name" value="Glyco_hydro_2_N"/>
    <property type="match status" value="1"/>
</dbReference>
<evidence type="ECO:0008006" key="7">
    <source>
        <dbReference type="Google" id="ProtNLM"/>
    </source>
</evidence>
<feature type="domain" description="Glycosyl hydrolases family 2 sugar binding" evidence="4">
    <location>
        <begin position="34"/>
        <end position="192"/>
    </location>
</feature>
<dbReference type="InterPro" id="IPR006101">
    <property type="entry name" value="Glyco_hydro_2"/>
</dbReference>
<organism evidence="5 6">
    <name type="scientific">Molorchus minor</name>
    <dbReference type="NCBI Taxonomy" id="1323400"/>
    <lineage>
        <taxon>Eukaryota</taxon>
        <taxon>Metazoa</taxon>
        <taxon>Ecdysozoa</taxon>
        <taxon>Arthropoda</taxon>
        <taxon>Hexapoda</taxon>
        <taxon>Insecta</taxon>
        <taxon>Pterygota</taxon>
        <taxon>Neoptera</taxon>
        <taxon>Endopterygota</taxon>
        <taxon>Coleoptera</taxon>
        <taxon>Polyphaga</taxon>
        <taxon>Cucujiformia</taxon>
        <taxon>Chrysomeloidea</taxon>
        <taxon>Cerambycidae</taxon>
        <taxon>Lamiinae</taxon>
        <taxon>Monochamini</taxon>
        <taxon>Molorchus</taxon>
    </lineage>
</organism>
<evidence type="ECO:0000256" key="2">
    <source>
        <dbReference type="SAM" id="SignalP"/>
    </source>
</evidence>
<evidence type="ECO:0000256" key="1">
    <source>
        <dbReference type="ARBA" id="ARBA00007401"/>
    </source>
</evidence>
<feature type="chain" id="PRO_5046379965" description="Beta-glucuronidase" evidence="2">
    <location>
        <begin position="20"/>
        <end position="563"/>
    </location>
</feature>
<dbReference type="InterPro" id="IPR008979">
    <property type="entry name" value="Galactose-bd-like_sf"/>
</dbReference>